<evidence type="ECO:0000256" key="5">
    <source>
        <dbReference type="ARBA" id="ARBA00023136"/>
    </source>
</evidence>
<dbReference type="PANTHER" id="PTHR15036:SF49">
    <property type="entry name" value="AXOTACTIN"/>
    <property type="match status" value="1"/>
</dbReference>
<evidence type="ECO:0000313" key="9">
    <source>
        <dbReference type="EMBL" id="GCB79039.1"/>
    </source>
</evidence>
<dbReference type="FunFam" id="2.10.25.10:FF:000015">
    <property type="entry name" value="neurexin-1 isoform X1"/>
    <property type="match status" value="1"/>
</dbReference>
<dbReference type="CDD" id="cd00054">
    <property type="entry name" value="EGF_CA"/>
    <property type="match status" value="1"/>
</dbReference>
<dbReference type="STRING" id="75743.A0A401Q0U0"/>
<dbReference type="InterPro" id="IPR013320">
    <property type="entry name" value="ConA-like_dom_sf"/>
</dbReference>
<keyword evidence="6" id="KW-1015">Disulfide bond</keyword>
<evidence type="ECO:0000256" key="1">
    <source>
        <dbReference type="ARBA" id="ARBA00004370"/>
    </source>
</evidence>
<evidence type="ECO:0000256" key="6">
    <source>
        <dbReference type="ARBA" id="ARBA00023157"/>
    </source>
</evidence>
<sequence>MTPGVKPGCLGHCSSYGNLCHNGGRCIEKYNGYSCNCSHSAYDGPFCKKEISALFESETSLTYTLEKSPIVVKNLSDLSSAVSSDITLLKENIAFRFRTVHTPCMLLYISSLDGEYVAVTLSKNGKSNE</sequence>
<accession>A0A401Q0U0</accession>
<feature type="domain" description="EGF-like" evidence="8">
    <location>
        <begin position="10"/>
        <end position="48"/>
    </location>
</feature>
<comment type="caution">
    <text evidence="9">The sequence shown here is derived from an EMBL/GenBank/DDBJ whole genome shotgun (WGS) entry which is preliminary data.</text>
</comment>
<comment type="subcellular location">
    <subcellularLocation>
        <location evidence="1">Membrane</location>
    </subcellularLocation>
</comment>
<keyword evidence="3" id="KW-0812">Transmembrane</keyword>
<dbReference type="PANTHER" id="PTHR15036">
    <property type="entry name" value="PIKACHURIN-LIKE PROTEIN"/>
    <property type="match status" value="1"/>
</dbReference>
<keyword evidence="10" id="KW-1185">Reference proteome</keyword>
<name>A0A401Q0U0_SCYTO</name>
<gene>
    <name evidence="9" type="ORF">scyTo_0016902</name>
</gene>
<evidence type="ECO:0000259" key="8">
    <source>
        <dbReference type="PROSITE" id="PS50026"/>
    </source>
</evidence>
<dbReference type="PROSITE" id="PS50026">
    <property type="entry name" value="EGF_3"/>
    <property type="match status" value="1"/>
</dbReference>
<keyword evidence="4" id="KW-1133">Transmembrane helix</keyword>
<protein>
    <recommendedName>
        <fullName evidence="8">EGF-like domain-containing protein</fullName>
    </recommendedName>
</protein>
<dbReference type="Pfam" id="PF00008">
    <property type="entry name" value="EGF"/>
    <property type="match status" value="1"/>
</dbReference>
<evidence type="ECO:0000256" key="7">
    <source>
        <dbReference type="PROSITE-ProRule" id="PRU00076"/>
    </source>
</evidence>
<dbReference type="Gene3D" id="2.10.25.10">
    <property type="entry name" value="Laminin"/>
    <property type="match status" value="1"/>
</dbReference>
<dbReference type="GO" id="GO:0016020">
    <property type="term" value="C:membrane"/>
    <property type="evidence" value="ECO:0007669"/>
    <property type="project" value="UniProtKB-SubCell"/>
</dbReference>
<evidence type="ECO:0000256" key="4">
    <source>
        <dbReference type="ARBA" id="ARBA00022989"/>
    </source>
</evidence>
<evidence type="ECO:0000256" key="3">
    <source>
        <dbReference type="ARBA" id="ARBA00022692"/>
    </source>
</evidence>
<comment type="caution">
    <text evidence="7">Lacks conserved residue(s) required for the propagation of feature annotation.</text>
</comment>
<dbReference type="Proteomes" id="UP000288216">
    <property type="component" value="Unassembled WGS sequence"/>
</dbReference>
<dbReference type="InterPro" id="IPR050372">
    <property type="entry name" value="Neurexin-related_CASP"/>
</dbReference>
<organism evidence="9 10">
    <name type="scientific">Scyliorhinus torazame</name>
    <name type="common">Cloudy catshark</name>
    <name type="synonym">Catulus torazame</name>
    <dbReference type="NCBI Taxonomy" id="75743"/>
    <lineage>
        <taxon>Eukaryota</taxon>
        <taxon>Metazoa</taxon>
        <taxon>Chordata</taxon>
        <taxon>Craniata</taxon>
        <taxon>Vertebrata</taxon>
        <taxon>Chondrichthyes</taxon>
        <taxon>Elasmobranchii</taxon>
        <taxon>Galeomorphii</taxon>
        <taxon>Galeoidea</taxon>
        <taxon>Carcharhiniformes</taxon>
        <taxon>Scyliorhinidae</taxon>
        <taxon>Scyliorhinus</taxon>
    </lineage>
</organism>
<evidence type="ECO:0000256" key="2">
    <source>
        <dbReference type="ARBA" id="ARBA00022536"/>
    </source>
</evidence>
<reference evidence="9 10" key="1">
    <citation type="journal article" date="2018" name="Nat. Ecol. Evol.">
        <title>Shark genomes provide insights into elasmobranch evolution and the origin of vertebrates.</title>
        <authorList>
            <person name="Hara Y"/>
            <person name="Yamaguchi K"/>
            <person name="Onimaru K"/>
            <person name="Kadota M"/>
            <person name="Koyanagi M"/>
            <person name="Keeley SD"/>
            <person name="Tatsumi K"/>
            <person name="Tanaka K"/>
            <person name="Motone F"/>
            <person name="Kageyama Y"/>
            <person name="Nozu R"/>
            <person name="Adachi N"/>
            <person name="Nishimura O"/>
            <person name="Nakagawa R"/>
            <person name="Tanegashima C"/>
            <person name="Kiyatake I"/>
            <person name="Matsumoto R"/>
            <person name="Murakumo K"/>
            <person name="Nishida K"/>
            <person name="Terakita A"/>
            <person name="Kuratani S"/>
            <person name="Sato K"/>
            <person name="Hyodo S Kuraku.S."/>
        </authorList>
    </citation>
    <scope>NUCLEOTIDE SEQUENCE [LARGE SCALE GENOMIC DNA]</scope>
</reference>
<keyword evidence="2 7" id="KW-0245">EGF-like domain</keyword>
<dbReference type="OrthoDB" id="26719at2759"/>
<proteinExistence type="predicted"/>
<dbReference type="InterPro" id="IPR000742">
    <property type="entry name" value="EGF"/>
</dbReference>
<dbReference type="EMBL" id="BFAA01010571">
    <property type="protein sequence ID" value="GCB79039.1"/>
    <property type="molecule type" value="Genomic_DNA"/>
</dbReference>
<dbReference type="AlphaFoldDB" id="A0A401Q0U0"/>
<keyword evidence="5" id="KW-0472">Membrane</keyword>
<evidence type="ECO:0000313" key="10">
    <source>
        <dbReference type="Proteomes" id="UP000288216"/>
    </source>
</evidence>
<dbReference type="SUPFAM" id="SSF49899">
    <property type="entry name" value="Concanavalin A-like lectins/glucanases"/>
    <property type="match status" value="1"/>
</dbReference>